<keyword evidence="4 6" id="KW-1133">Transmembrane helix</keyword>
<protein>
    <recommendedName>
        <fullName evidence="9">Gustatory receptor</fullName>
    </recommendedName>
</protein>
<dbReference type="Proteomes" id="UP000625711">
    <property type="component" value="Unassembled WGS sequence"/>
</dbReference>
<keyword evidence="8" id="KW-1185">Reference proteome</keyword>
<accession>A0A834IT43</accession>
<dbReference type="GO" id="GO:0050909">
    <property type="term" value="P:sensory perception of taste"/>
    <property type="evidence" value="ECO:0007669"/>
    <property type="project" value="InterPro"/>
</dbReference>
<keyword evidence="3 6" id="KW-0812">Transmembrane</keyword>
<evidence type="ECO:0000313" key="7">
    <source>
        <dbReference type="EMBL" id="KAF7284452.1"/>
    </source>
</evidence>
<keyword evidence="5 6" id="KW-0472">Membrane</keyword>
<keyword evidence="2" id="KW-1003">Cell membrane</keyword>
<feature type="transmembrane region" description="Helical" evidence="6">
    <location>
        <begin position="60"/>
        <end position="79"/>
    </location>
</feature>
<dbReference type="GO" id="GO:0005886">
    <property type="term" value="C:plasma membrane"/>
    <property type="evidence" value="ECO:0007669"/>
    <property type="project" value="UniProtKB-SubCell"/>
</dbReference>
<comment type="subcellular location">
    <subcellularLocation>
        <location evidence="1">Cell membrane</location>
        <topology evidence="1">Multi-pass membrane protein</topology>
    </subcellularLocation>
</comment>
<evidence type="ECO:0000256" key="1">
    <source>
        <dbReference type="ARBA" id="ARBA00004651"/>
    </source>
</evidence>
<dbReference type="EMBL" id="JAACXV010000077">
    <property type="protein sequence ID" value="KAF7284452.1"/>
    <property type="molecule type" value="Genomic_DNA"/>
</dbReference>
<name>A0A834IT43_RHYFE</name>
<evidence type="ECO:0000256" key="2">
    <source>
        <dbReference type="ARBA" id="ARBA00022475"/>
    </source>
</evidence>
<evidence type="ECO:0000256" key="6">
    <source>
        <dbReference type="SAM" id="Phobius"/>
    </source>
</evidence>
<comment type="caution">
    <text evidence="7">The sequence shown here is derived from an EMBL/GenBank/DDBJ whole genome shotgun (WGS) entry which is preliminary data.</text>
</comment>
<evidence type="ECO:0000256" key="4">
    <source>
        <dbReference type="ARBA" id="ARBA00022989"/>
    </source>
</evidence>
<dbReference type="AlphaFoldDB" id="A0A834IT43"/>
<evidence type="ECO:0008006" key="9">
    <source>
        <dbReference type="Google" id="ProtNLM"/>
    </source>
</evidence>
<evidence type="ECO:0000256" key="3">
    <source>
        <dbReference type="ARBA" id="ARBA00022692"/>
    </source>
</evidence>
<reference evidence="7" key="1">
    <citation type="submission" date="2020-08" db="EMBL/GenBank/DDBJ databases">
        <title>Genome sequencing and assembly of the red palm weevil Rhynchophorus ferrugineus.</title>
        <authorList>
            <person name="Dias G.B."/>
            <person name="Bergman C.M."/>
            <person name="Manee M."/>
        </authorList>
    </citation>
    <scope>NUCLEOTIDE SEQUENCE</scope>
    <source>
        <strain evidence="7">AA-2017</strain>
        <tissue evidence="7">Whole larva</tissue>
    </source>
</reference>
<dbReference type="Pfam" id="PF08395">
    <property type="entry name" value="7tm_7"/>
    <property type="match status" value="1"/>
</dbReference>
<dbReference type="InterPro" id="IPR013604">
    <property type="entry name" value="7TM_chemorcpt"/>
</dbReference>
<gene>
    <name evidence="7" type="ORF">GWI33_022046</name>
</gene>
<sequence length="80" mass="9633">MCCDYAIREQKKIIRTCQELQKPLDIFAKRYQELEDFIEQLQMMDVRFTAFRCFVVDRNATIMLISVIANYFIVLVQFLN</sequence>
<organism evidence="7 8">
    <name type="scientific">Rhynchophorus ferrugineus</name>
    <name type="common">Red palm weevil</name>
    <name type="synonym">Curculio ferrugineus</name>
    <dbReference type="NCBI Taxonomy" id="354439"/>
    <lineage>
        <taxon>Eukaryota</taxon>
        <taxon>Metazoa</taxon>
        <taxon>Ecdysozoa</taxon>
        <taxon>Arthropoda</taxon>
        <taxon>Hexapoda</taxon>
        <taxon>Insecta</taxon>
        <taxon>Pterygota</taxon>
        <taxon>Neoptera</taxon>
        <taxon>Endopterygota</taxon>
        <taxon>Coleoptera</taxon>
        <taxon>Polyphaga</taxon>
        <taxon>Cucujiformia</taxon>
        <taxon>Curculionidae</taxon>
        <taxon>Dryophthorinae</taxon>
        <taxon>Rhynchophorus</taxon>
    </lineage>
</organism>
<proteinExistence type="predicted"/>
<evidence type="ECO:0000256" key="5">
    <source>
        <dbReference type="ARBA" id="ARBA00023136"/>
    </source>
</evidence>
<evidence type="ECO:0000313" key="8">
    <source>
        <dbReference type="Proteomes" id="UP000625711"/>
    </source>
</evidence>